<dbReference type="Pfam" id="PF06411">
    <property type="entry name" value="HdeA"/>
    <property type="match status" value="1"/>
</dbReference>
<dbReference type="EMBL" id="BJNF01000109">
    <property type="protein sequence ID" value="GEC17424.1"/>
    <property type="molecule type" value="Genomic_DNA"/>
</dbReference>
<sequence>MMKMKFSILLSASVLMCIASIAKTEPMPLSTYTDAKGYLDVQAFTCGQLANTYQEDADMLAAWYSGWYNGLAKKHFAHVGRVKSGEHRVIVYCKAHPDVKVIQAIDLLFKSEKN</sequence>
<feature type="chain" id="PRO_5021439064" description="HdeA/HdeB family protein" evidence="1">
    <location>
        <begin position="23"/>
        <end position="114"/>
    </location>
</feature>
<evidence type="ECO:0000313" key="2">
    <source>
        <dbReference type="EMBL" id="GEC17424.1"/>
    </source>
</evidence>
<evidence type="ECO:0008006" key="4">
    <source>
        <dbReference type="Google" id="ProtNLM"/>
    </source>
</evidence>
<comment type="caution">
    <text evidence="2">The sequence shown here is derived from an EMBL/GenBank/DDBJ whole genome shotgun (WGS) entry which is preliminary data.</text>
</comment>
<reference evidence="2 3" key="1">
    <citation type="submission" date="2019-06" db="EMBL/GenBank/DDBJ databases">
        <title>Whole genome shotgun sequence of Nitrobacter winogradskyi NBRC 14297.</title>
        <authorList>
            <person name="Hosoyama A."/>
            <person name="Uohara A."/>
            <person name="Ohji S."/>
            <person name="Ichikawa N."/>
        </authorList>
    </citation>
    <scope>NUCLEOTIDE SEQUENCE [LARGE SCALE GENOMIC DNA]</scope>
    <source>
        <strain evidence="2 3">NBRC 14297</strain>
    </source>
</reference>
<dbReference type="InterPro" id="IPR010486">
    <property type="entry name" value="HNS-dep_expression_A/B"/>
</dbReference>
<protein>
    <recommendedName>
        <fullName evidence="4">HdeA/HdeB family protein</fullName>
    </recommendedName>
</protein>
<organism evidence="2 3">
    <name type="scientific">Nitrobacter winogradskyi</name>
    <name type="common">Nitrobacter agilis</name>
    <dbReference type="NCBI Taxonomy" id="913"/>
    <lineage>
        <taxon>Bacteria</taxon>
        <taxon>Pseudomonadati</taxon>
        <taxon>Pseudomonadota</taxon>
        <taxon>Alphaproteobacteria</taxon>
        <taxon>Hyphomicrobiales</taxon>
        <taxon>Nitrobacteraceae</taxon>
        <taxon>Nitrobacter</taxon>
    </lineage>
</organism>
<keyword evidence="1" id="KW-0732">Signal</keyword>
<evidence type="ECO:0000256" key="1">
    <source>
        <dbReference type="SAM" id="SignalP"/>
    </source>
</evidence>
<proteinExistence type="predicted"/>
<evidence type="ECO:0000313" key="3">
    <source>
        <dbReference type="Proteomes" id="UP000318825"/>
    </source>
</evidence>
<dbReference type="AlphaFoldDB" id="A0A4Y3WEW3"/>
<feature type="signal peptide" evidence="1">
    <location>
        <begin position="1"/>
        <end position="22"/>
    </location>
</feature>
<dbReference type="Proteomes" id="UP000318825">
    <property type="component" value="Unassembled WGS sequence"/>
</dbReference>
<gene>
    <name evidence="2" type="ORF">NWI01_33160</name>
</gene>
<name>A0A4Y3WEW3_NITWI</name>
<accession>A0A4Y3WEW3</accession>